<comment type="function">
    <text evidence="7">Protein S19 forms a complex with S13 that binds strongly to the 16S ribosomal RNA.</text>
</comment>
<proteinExistence type="inferred from homology"/>
<feature type="region of interest" description="Disordered" evidence="9">
    <location>
        <begin position="90"/>
        <end position="113"/>
    </location>
</feature>
<evidence type="ECO:0000256" key="6">
    <source>
        <dbReference type="ARBA" id="ARBA00035163"/>
    </source>
</evidence>
<sequence length="113" mass="12581">MSRSLKKGPFTDLNLVKKIQNTKPGEKKMVKTWSRDSVIIPAFVGYTIGVHNGKDHISVLIVENMVGHRLGEFAPTRKFVRHGGRMQREAEAAAAEVEKQATEAATKEPEPKK</sequence>
<dbReference type="GO" id="GO:0019843">
    <property type="term" value="F:rRNA binding"/>
    <property type="evidence" value="ECO:0007669"/>
    <property type="project" value="UniProtKB-UniRule"/>
</dbReference>
<evidence type="ECO:0000313" key="11">
    <source>
        <dbReference type="Proteomes" id="UP000179164"/>
    </source>
</evidence>
<name>A0A1G2B5A8_9BACT</name>
<dbReference type="NCBIfam" id="TIGR01050">
    <property type="entry name" value="rpsS_bact"/>
    <property type="match status" value="1"/>
</dbReference>
<dbReference type="PRINTS" id="PR00975">
    <property type="entry name" value="RIBOSOMALS19"/>
</dbReference>
<evidence type="ECO:0000256" key="2">
    <source>
        <dbReference type="ARBA" id="ARBA00022730"/>
    </source>
</evidence>
<dbReference type="PANTHER" id="PTHR11880:SF8">
    <property type="entry name" value="SMALL RIBOSOMAL SUBUNIT PROTEIN US19M"/>
    <property type="match status" value="1"/>
</dbReference>
<dbReference type="PROSITE" id="PS00323">
    <property type="entry name" value="RIBOSOMAL_S19"/>
    <property type="match status" value="1"/>
</dbReference>
<dbReference type="InterPro" id="IPR020934">
    <property type="entry name" value="Ribosomal_uS19_CS"/>
</dbReference>
<dbReference type="GO" id="GO:0015935">
    <property type="term" value="C:small ribosomal subunit"/>
    <property type="evidence" value="ECO:0007669"/>
    <property type="project" value="InterPro"/>
</dbReference>
<comment type="similarity">
    <text evidence="1 7 8">Belongs to the universal ribosomal protein uS19 family.</text>
</comment>
<evidence type="ECO:0000256" key="8">
    <source>
        <dbReference type="RuleBase" id="RU003485"/>
    </source>
</evidence>
<protein>
    <recommendedName>
        <fullName evidence="6 7">Small ribosomal subunit protein uS19</fullName>
    </recommendedName>
</protein>
<dbReference type="HAMAP" id="MF_00531">
    <property type="entry name" value="Ribosomal_uS19"/>
    <property type="match status" value="1"/>
</dbReference>
<comment type="caution">
    <text evidence="10">The sequence shown here is derived from an EMBL/GenBank/DDBJ whole genome shotgun (WGS) entry which is preliminary data.</text>
</comment>
<dbReference type="GO" id="GO:0003735">
    <property type="term" value="F:structural constituent of ribosome"/>
    <property type="evidence" value="ECO:0007669"/>
    <property type="project" value="InterPro"/>
</dbReference>
<accession>A0A1G2B5A8</accession>
<dbReference type="Proteomes" id="UP000179164">
    <property type="component" value="Unassembled WGS sequence"/>
</dbReference>
<evidence type="ECO:0000256" key="4">
    <source>
        <dbReference type="ARBA" id="ARBA00022980"/>
    </source>
</evidence>
<dbReference type="GO" id="GO:0006412">
    <property type="term" value="P:translation"/>
    <property type="evidence" value="ECO:0007669"/>
    <property type="project" value="UniProtKB-UniRule"/>
</dbReference>
<evidence type="ECO:0000256" key="1">
    <source>
        <dbReference type="ARBA" id="ARBA00007345"/>
    </source>
</evidence>
<dbReference type="Gene3D" id="3.30.860.10">
    <property type="entry name" value="30s Ribosomal Protein S19, Chain A"/>
    <property type="match status" value="1"/>
</dbReference>
<dbReference type="STRING" id="1798543.A2898_00185"/>
<dbReference type="Pfam" id="PF00203">
    <property type="entry name" value="Ribosomal_S19"/>
    <property type="match status" value="1"/>
</dbReference>
<dbReference type="InterPro" id="IPR005732">
    <property type="entry name" value="Ribosomal_uS19_bac-type"/>
</dbReference>
<dbReference type="EMBL" id="MHKE01000008">
    <property type="protein sequence ID" value="OGY84373.1"/>
    <property type="molecule type" value="Genomic_DNA"/>
</dbReference>
<evidence type="ECO:0000256" key="9">
    <source>
        <dbReference type="SAM" id="MobiDB-lite"/>
    </source>
</evidence>
<keyword evidence="2 7" id="KW-0699">rRNA-binding</keyword>
<dbReference type="GO" id="GO:0005737">
    <property type="term" value="C:cytoplasm"/>
    <property type="evidence" value="ECO:0007669"/>
    <property type="project" value="UniProtKB-ARBA"/>
</dbReference>
<dbReference type="AlphaFoldDB" id="A0A1G2B5A8"/>
<evidence type="ECO:0000256" key="3">
    <source>
        <dbReference type="ARBA" id="ARBA00022884"/>
    </source>
</evidence>
<dbReference type="GO" id="GO:0000028">
    <property type="term" value="P:ribosomal small subunit assembly"/>
    <property type="evidence" value="ECO:0007669"/>
    <property type="project" value="TreeGrafter"/>
</dbReference>
<gene>
    <name evidence="7" type="primary">rpsS</name>
    <name evidence="10" type="ORF">A2898_00185</name>
</gene>
<keyword evidence="3 7" id="KW-0694">RNA-binding</keyword>
<dbReference type="InterPro" id="IPR023575">
    <property type="entry name" value="Ribosomal_uS19_SF"/>
</dbReference>
<dbReference type="InterPro" id="IPR002222">
    <property type="entry name" value="Ribosomal_uS19"/>
</dbReference>
<keyword evidence="4 7" id="KW-0689">Ribosomal protein</keyword>
<evidence type="ECO:0000256" key="7">
    <source>
        <dbReference type="HAMAP-Rule" id="MF_00531"/>
    </source>
</evidence>
<evidence type="ECO:0000256" key="5">
    <source>
        <dbReference type="ARBA" id="ARBA00023274"/>
    </source>
</evidence>
<dbReference type="SUPFAM" id="SSF54570">
    <property type="entry name" value="Ribosomal protein S19"/>
    <property type="match status" value="1"/>
</dbReference>
<keyword evidence="5 7" id="KW-0687">Ribonucleoprotein</keyword>
<reference evidence="10 11" key="1">
    <citation type="journal article" date="2016" name="Nat. Commun.">
        <title>Thousands of microbial genomes shed light on interconnected biogeochemical processes in an aquifer system.</title>
        <authorList>
            <person name="Anantharaman K."/>
            <person name="Brown C.T."/>
            <person name="Hug L.A."/>
            <person name="Sharon I."/>
            <person name="Castelle C.J."/>
            <person name="Probst A.J."/>
            <person name="Thomas B.C."/>
            <person name="Singh A."/>
            <person name="Wilkins M.J."/>
            <person name="Karaoz U."/>
            <person name="Brodie E.L."/>
            <person name="Williams K.H."/>
            <person name="Hubbard S.S."/>
            <person name="Banfield J.F."/>
        </authorList>
    </citation>
    <scope>NUCLEOTIDE SEQUENCE [LARGE SCALE GENOMIC DNA]</scope>
</reference>
<dbReference type="PANTHER" id="PTHR11880">
    <property type="entry name" value="RIBOSOMAL PROTEIN S19P FAMILY MEMBER"/>
    <property type="match status" value="1"/>
</dbReference>
<evidence type="ECO:0000313" key="10">
    <source>
        <dbReference type="EMBL" id="OGY84373.1"/>
    </source>
</evidence>
<organism evidence="10 11">
    <name type="scientific">Candidatus Kerfeldbacteria bacterium RIFCSPLOWO2_01_FULL_48_11</name>
    <dbReference type="NCBI Taxonomy" id="1798543"/>
    <lineage>
        <taxon>Bacteria</taxon>
        <taxon>Candidatus Kerfeldiibacteriota</taxon>
    </lineage>
</organism>
<dbReference type="FunFam" id="3.30.860.10:FF:000001">
    <property type="entry name" value="30S ribosomal protein S19"/>
    <property type="match status" value="1"/>
</dbReference>